<feature type="transmembrane region" description="Helical" evidence="6">
    <location>
        <begin position="241"/>
        <end position="257"/>
    </location>
</feature>
<evidence type="ECO:0000256" key="4">
    <source>
        <dbReference type="ARBA" id="ARBA00022989"/>
    </source>
</evidence>
<name>A0A178N022_9PROT</name>
<dbReference type="PANTHER" id="PTHR32322">
    <property type="entry name" value="INNER MEMBRANE TRANSPORTER"/>
    <property type="match status" value="1"/>
</dbReference>
<sequence>MPALFVLLWSTGFIGAKFGLPYAEPLTFLSIRFVLVIALLGAVALVTRAPWPSDARLAGHIAVSGILVHAAYLGGVFLSIHRGLPSGISALIVGLQPLLTASVAGRMLGERVSIRQWGGLVLGLAGVALVLSTRVSGAALDGFGWDAIAAALVALLGITAGTLYQKRFCTGMDLRSGAVIQYCGALAVIGLGAIATETMQVQWTQSFVLALGWLVLVLSVGAISLLMALIRMGEAARVASLFYLVPPVTAVLAWTLFDEQLGLVGLLGMGVAVAGVALVIRR</sequence>
<comment type="caution">
    <text evidence="8">The sequence shown here is derived from an EMBL/GenBank/DDBJ whole genome shotgun (WGS) entry which is preliminary data.</text>
</comment>
<evidence type="ECO:0000313" key="8">
    <source>
        <dbReference type="EMBL" id="OAN66038.1"/>
    </source>
</evidence>
<keyword evidence="5 6" id="KW-0472">Membrane</keyword>
<gene>
    <name evidence="8" type="ORF">A6A05_18580</name>
</gene>
<feature type="transmembrane region" description="Helical" evidence="6">
    <location>
        <begin position="58"/>
        <end position="80"/>
    </location>
</feature>
<dbReference type="InterPro" id="IPR037185">
    <property type="entry name" value="EmrE-like"/>
</dbReference>
<dbReference type="OrthoDB" id="9809509at2"/>
<keyword evidence="3 6" id="KW-0812">Transmembrane</keyword>
<organism evidence="8 9">
    <name type="scientific">Magnetospirillum moscoviense</name>
    <dbReference type="NCBI Taxonomy" id="1437059"/>
    <lineage>
        <taxon>Bacteria</taxon>
        <taxon>Pseudomonadati</taxon>
        <taxon>Pseudomonadota</taxon>
        <taxon>Alphaproteobacteria</taxon>
        <taxon>Rhodospirillales</taxon>
        <taxon>Rhodospirillaceae</taxon>
        <taxon>Magnetospirillum</taxon>
    </lineage>
</organism>
<dbReference type="SUPFAM" id="SSF103481">
    <property type="entry name" value="Multidrug resistance efflux transporter EmrE"/>
    <property type="match status" value="2"/>
</dbReference>
<evidence type="ECO:0000256" key="5">
    <source>
        <dbReference type="ARBA" id="ARBA00023136"/>
    </source>
</evidence>
<feature type="transmembrane region" description="Helical" evidence="6">
    <location>
        <begin position="207"/>
        <end position="229"/>
    </location>
</feature>
<evidence type="ECO:0000256" key="2">
    <source>
        <dbReference type="ARBA" id="ARBA00007362"/>
    </source>
</evidence>
<feature type="transmembrane region" description="Helical" evidence="6">
    <location>
        <begin position="263"/>
        <end position="280"/>
    </location>
</feature>
<evidence type="ECO:0000313" key="9">
    <source>
        <dbReference type="Proteomes" id="UP000078543"/>
    </source>
</evidence>
<keyword evidence="8" id="KW-0547">Nucleotide-binding</keyword>
<accession>A0A178N022</accession>
<feature type="transmembrane region" description="Helical" evidence="6">
    <location>
        <begin position="117"/>
        <end position="137"/>
    </location>
</feature>
<feature type="domain" description="EamA" evidence="7">
    <location>
        <begin position="4"/>
        <end position="131"/>
    </location>
</feature>
<dbReference type="STRING" id="1437059.A6A05_18580"/>
<dbReference type="Proteomes" id="UP000078543">
    <property type="component" value="Unassembled WGS sequence"/>
</dbReference>
<dbReference type="GO" id="GO:0016020">
    <property type="term" value="C:membrane"/>
    <property type="evidence" value="ECO:0007669"/>
    <property type="project" value="UniProtKB-SubCell"/>
</dbReference>
<dbReference type="InterPro" id="IPR000620">
    <property type="entry name" value="EamA_dom"/>
</dbReference>
<evidence type="ECO:0000259" key="7">
    <source>
        <dbReference type="Pfam" id="PF00892"/>
    </source>
</evidence>
<comment type="similarity">
    <text evidence="2">Belongs to the EamA transporter family.</text>
</comment>
<feature type="transmembrane region" description="Helical" evidence="6">
    <location>
        <begin position="176"/>
        <end position="195"/>
    </location>
</feature>
<dbReference type="PANTHER" id="PTHR32322:SF2">
    <property type="entry name" value="EAMA DOMAIN-CONTAINING PROTEIN"/>
    <property type="match status" value="1"/>
</dbReference>
<keyword evidence="9" id="KW-1185">Reference proteome</keyword>
<dbReference type="Pfam" id="PF00892">
    <property type="entry name" value="EamA"/>
    <property type="match status" value="2"/>
</dbReference>
<dbReference type="InterPro" id="IPR050638">
    <property type="entry name" value="AA-Vitamin_Transporters"/>
</dbReference>
<dbReference type="EMBL" id="LWQU01000016">
    <property type="protein sequence ID" value="OAN66038.1"/>
    <property type="molecule type" value="Genomic_DNA"/>
</dbReference>
<reference evidence="8 9" key="1">
    <citation type="submission" date="2016-04" db="EMBL/GenBank/DDBJ databases">
        <title>Draft genome sequence of freshwater magnetotactic bacteria Magnetospirillum marisnigri SP-1 and Magnetospirillum moscoviense BB-1.</title>
        <authorList>
            <person name="Koziaeva V."/>
            <person name="Dziuba M.V."/>
            <person name="Ivanov T.M."/>
            <person name="Kuznetsov B."/>
            <person name="Grouzdev D.S."/>
        </authorList>
    </citation>
    <scope>NUCLEOTIDE SEQUENCE [LARGE SCALE GENOMIC DNA]</scope>
    <source>
        <strain evidence="8 9">BB-1</strain>
    </source>
</reference>
<feature type="transmembrane region" description="Helical" evidence="6">
    <location>
        <begin position="143"/>
        <end position="164"/>
    </location>
</feature>
<comment type="subcellular location">
    <subcellularLocation>
        <location evidence="1">Membrane</location>
        <topology evidence="1">Multi-pass membrane protein</topology>
    </subcellularLocation>
</comment>
<feature type="transmembrane region" description="Helical" evidence="6">
    <location>
        <begin position="29"/>
        <end position="46"/>
    </location>
</feature>
<feature type="domain" description="EamA" evidence="7">
    <location>
        <begin position="148"/>
        <end position="280"/>
    </location>
</feature>
<evidence type="ECO:0000256" key="6">
    <source>
        <dbReference type="SAM" id="Phobius"/>
    </source>
</evidence>
<dbReference type="AlphaFoldDB" id="A0A178N022"/>
<proteinExistence type="inferred from homology"/>
<keyword evidence="8" id="KW-0067">ATP-binding</keyword>
<protein>
    <submittedName>
        <fullName evidence="8">Peptide ABC transporter ATP-binding protein</fullName>
    </submittedName>
</protein>
<evidence type="ECO:0000256" key="1">
    <source>
        <dbReference type="ARBA" id="ARBA00004141"/>
    </source>
</evidence>
<evidence type="ECO:0000256" key="3">
    <source>
        <dbReference type="ARBA" id="ARBA00022692"/>
    </source>
</evidence>
<dbReference type="GO" id="GO:0005524">
    <property type="term" value="F:ATP binding"/>
    <property type="evidence" value="ECO:0007669"/>
    <property type="project" value="UniProtKB-KW"/>
</dbReference>
<keyword evidence="4 6" id="KW-1133">Transmembrane helix</keyword>
<feature type="transmembrane region" description="Helical" evidence="6">
    <location>
        <begin position="86"/>
        <end position="105"/>
    </location>
</feature>